<organism evidence="1 2">
    <name type="scientific">Fusarium decemcellulare</name>
    <dbReference type="NCBI Taxonomy" id="57161"/>
    <lineage>
        <taxon>Eukaryota</taxon>
        <taxon>Fungi</taxon>
        <taxon>Dikarya</taxon>
        <taxon>Ascomycota</taxon>
        <taxon>Pezizomycotina</taxon>
        <taxon>Sordariomycetes</taxon>
        <taxon>Hypocreomycetidae</taxon>
        <taxon>Hypocreales</taxon>
        <taxon>Nectriaceae</taxon>
        <taxon>Fusarium</taxon>
        <taxon>Fusarium decemcellulare species complex</taxon>
    </lineage>
</organism>
<sequence length="400" mass="44088">MTDPSRLEDTKSAGLPDVGQSEITFDGTATLTVQGSVVLIPAPSADPRGLHRLLDPISRLPGLTHFADPLNLPWWRKVFVLVILTTYAVSGLCLISSLGALIVYMQDDYIQAGITPQQISDLFTYPSLFLGIGNIVSMPLAVSFGRRPVILASTILLFVSCIVCATNTGYHGHLGGRMLAAFSAAQCQALVLLMIQDIFFLHQRARAIQCYSSAEIAFNSSLVIGASYMANDFGWRSAYWLFAAMSGSAMIFTFLFVPEVYYDRPIEAFTGSPSSDPPSVLNNSITENTSISNRIANAETRELNHEDTNKHGSGSVARYLTITDPRPLDVETFQPRTWKSDLGILVHKPHLGNFWACLKQIGDRVPVSPRPLGCRQQWYIPRHRRVHTNDVRCCPDRAAV</sequence>
<dbReference type="Proteomes" id="UP001148629">
    <property type="component" value="Unassembled WGS sequence"/>
</dbReference>
<name>A0ACC1S8W5_9HYPO</name>
<accession>A0ACC1S8W5</accession>
<proteinExistence type="predicted"/>
<comment type="caution">
    <text evidence="1">The sequence shown here is derived from an EMBL/GenBank/DDBJ whole genome shotgun (WGS) entry which is preliminary data.</text>
</comment>
<evidence type="ECO:0000313" key="1">
    <source>
        <dbReference type="EMBL" id="KAJ3534533.1"/>
    </source>
</evidence>
<protein>
    <submittedName>
        <fullName evidence="1">Uncharacterized protein</fullName>
    </submittedName>
</protein>
<gene>
    <name evidence="1" type="ORF">NM208_g7501</name>
</gene>
<reference evidence="1" key="1">
    <citation type="submission" date="2022-08" db="EMBL/GenBank/DDBJ databases">
        <title>Genome Sequence of Fusarium decemcellulare.</title>
        <authorList>
            <person name="Buettner E."/>
        </authorList>
    </citation>
    <scope>NUCLEOTIDE SEQUENCE</scope>
    <source>
        <strain evidence="1">Babe19</strain>
    </source>
</reference>
<evidence type="ECO:0000313" key="2">
    <source>
        <dbReference type="Proteomes" id="UP001148629"/>
    </source>
</evidence>
<keyword evidence="2" id="KW-1185">Reference proteome</keyword>
<dbReference type="EMBL" id="JANRMS010000777">
    <property type="protein sequence ID" value="KAJ3534533.1"/>
    <property type="molecule type" value="Genomic_DNA"/>
</dbReference>